<dbReference type="GO" id="GO:0006351">
    <property type="term" value="P:DNA-templated transcription"/>
    <property type="evidence" value="ECO:0007669"/>
    <property type="project" value="TreeGrafter"/>
</dbReference>
<name>A0A2W5TFY7_9BACT</name>
<dbReference type="InterPro" id="IPR036388">
    <property type="entry name" value="WH-like_DNA-bd_sf"/>
</dbReference>
<dbReference type="Gene3D" id="3.40.190.290">
    <property type="match status" value="1"/>
</dbReference>
<dbReference type="InterPro" id="IPR058163">
    <property type="entry name" value="LysR-type_TF_proteobact-type"/>
</dbReference>
<evidence type="ECO:0000256" key="1">
    <source>
        <dbReference type="ARBA" id="ARBA00009437"/>
    </source>
</evidence>
<evidence type="ECO:0000256" key="4">
    <source>
        <dbReference type="ARBA" id="ARBA00023163"/>
    </source>
</evidence>
<dbReference type="InterPro" id="IPR005119">
    <property type="entry name" value="LysR_subst-bd"/>
</dbReference>
<dbReference type="Gene3D" id="1.10.10.10">
    <property type="entry name" value="Winged helix-like DNA-binding domain superfamily/Winged helix DNA-binding domain"/>
    <property type="match status" value="1"/>
</dbReference>
<evidence type="ECO:0000313" key="7">
    <source>
        <dbReference type="Proteomes" id="UP000249061"/>
    </source>
</evidence>
<comment type="caution">
    <text evidence="6">The sequence shown here is derived from an EMBL/GenBank/DDBJ whole genome shotgun (WGS) entry which is preliminary data.</text>
</comment>
<protein>
    <submittedName>
        <fullName evidence="6">LysR family transcriptional regulator</fullName>
    </submittedName>
</protein>
<accession>A0A2W5TFY7</accession>
<evidence type="ECO:0000313" key="6">
    <source>
        <dbReference type="EMBL" id="PZR14440.1"/>
    </source>
</evidence>
<gene>
    <name evidence="6" type="ORF">DI536_10310</name>
</gene>
<feature type="domain" description="HTH lysR-type" evidence="5">
    <location>
        <begin position="1"/>
        <end position="58"/>
    </location>
</feature>
<dbReference type="GO" id="GO:0003700">
    <property type="term" value="F:DNA-binding transcription factor activity"/>
    <property type="evidence" value="ECO:0007669"/>
    <property type="project" value="InterPro"/>
</dbReference>
<dbReference type="EMBL" id="QFQP01000007">
    <property type="protein sequence ID" value="PZR14440.1"/>
    <property type="molecule type" value="Genomic_DNA"/>
</dbReference>
<keyword evidence="4" id="KW-0804">Transcription</keyword>
<dbReference type="Proteomes" id="UP000249061">
    <property type="component" value="Unassembled WGS sequence"/>
</dbReference>
<reference evidence="6 7" key="1">
    <citation type="submission" date="2017-08" db="EMBL/GenBank/DDBJ databases">
        <title>Infants hospitalized years apart are colonized by the same room-sourced microbial strains.</title>
        <authorList>
            <person name="Brooks B."/>
            <person name="Olm M.R."/>
            <person name="Firek B.A."/>
            <person name="Baker R."/>
            <person name="Thomas B.C."/>
            <person name="Morowitz M.J."/>
            <person name="Banfield J.F."/>
        </authorList>
    </citation>
    <scope>NUCLEOTIDE SEQUENCE [LARGE SCALE GENOMIC DNA]</scope>
    <source>
        <strain evidence="6">S2_003_000_R2_14</strain>
    </source>
</reference>
<dbReference type="InterPro" id="IPR000847">
    <property type="entry name" value="LysR_HTH_N"/>
</dbReference>
<dbReference type="SUPFAM" id="SSF46785">
    <property type="entry name" value="Winged helix' DNA-binding domain"/>
    <property type="match status" value="1"/>
</dbReference>
<dbReference type="InterPro" id="IPR036390">
    <property type="entry name" value="WH_DNA-bd_sf"/>
</dbReference>
<evidence type="ECO:0000259" key="5">
    <source>
        <dbReference type="PROSITE" id="PS50931"/>
    </source>
</evidence>
<dbReference type="GO" id="GO:0043565">
    <property type="term" value="F:sequence-specific DNA binding"/>
    <property type="evidence" value="ECO:0007669"/>
    <property type="project" value="TreeGrafter"/>
</dbReference>
<dbReference type="PROSITE" id="PS50931">
    <property type="entry name" value="HTH_LYSR"/>
    <property type="match status" value="1"/>
</dbReference>
<proteinExistence type="inferred from homology"/>
<organism evidence="6 7">
    <name type="scientific">Archangium gephyra</name>
    <dbReference type="NCBI Taxonomy" id="48"/>
    <lineage>
        <taxon>Bacteria</taxon>
        <taxon>Pseudomonadati</taxon>
        <taxon>Myxococcota</taxon>
        <taxon>Myxococcia</taxon>
        <taxon>Myxococcales</taxon>
        <taxon>Cystobacterineae</taxon>
        <taxon>Archangiaceae</taxon>
        <taxon>Archangium</taxon>
    </lineage>
</organism>
<dbReference type="PANTHER" id="PTHR30537:SF3">
    <property type="entry name" value="TRANSCRIPTIONAL REGULATORY PROTEIN"/>
    <property type="match status" value="1"/>
</dbReference>
<keyword evidence="2" id="KW-0805">Transcription regulation</keyword>
<keyword evidence="3" id="KW-0238">DNA-binding</keyword>
<dbReference type="Pfam" id="PF00126">
    <property type="entry name" value="HTH_1"/>
    <property type="match status" value="1"/>
</dbReference>
<evidence type="ECO:0000256" key="2">
    <source>
        <dbReference type="ARBA" id="ARBA00023015"/>
    </source>
</evidence>
<dbReference type="Pfam" id="PF03466">
    <property type="entry name" value="LysR_substrate"/>
    <property type="match status" value="1"/>
</dbReference>
<dbReference type="PANTHER" id="PTHR30537">
    <property type="entry name" value="HTH-TYPE TRANSCRIPTIONAL REGULATOR"/>
    <property type="match status" value="1"/>
</dbReference>
<sequence length="291" mass="31968">MNWDDLRYVLAVTRLGSFARAGKALGVDHTTVARRVEAAERSLKVKLFTRTTTGLALTPDGERLVEPLRGVEASVNAFERAATSREQEVDGPIRVTSPETFGVTFLAPRLAAFGRQHPKLRIELVPGGTVLDLGRREAEVAVRFFKSKPQDLVVRRVADVHYGLYASRAYLRGRPFTGELGSHRLVSTPPDDASVESTWLRKLVPRPAPVFVSDFSTALLAAARADAGITVLPRYLGDAEPALQHLPMPNAPSEALWLTVHRDLKDAPRVRVVLDFLAAALRDEQPLLSGR</sequence>
<dbReference type="SUPFAM" id="SSF53850">
    <property type="entry name" value="Periplasmic binding protein-like II"/>
    <property type="match status" value="1"/>
</dbReference>
<evidence type="ECO:0000256" key="3">
    <source>
        <dbReference type="ARBA" id="ARBA00023125"/>
    </source>
</evidence>
<comment type="similarity">
    <text evidence="1">Belongs to the LysR transcriptional regulatory family.</text>
</comment>
<dbReference type="AlphaFoldDB" id="A0A2W5TFY7"/>